<feature type="domain" description="Histidine kinase" evidence="14">
    <location>
        <begin position="670"/>
        <end position="884"/>
    </location>
</feature>
<keyword evidence="15" id="KW-0813">Transport</keyword>
<dbReference type="InterPro" id="IPR004358">
    <property type="entry name" value="Sig_transdc_His_kin-like_C"/>
</dbReference>
<evidence type="ECO:0000256" key="11">
    <source>
        <dbReference type="ARBA" id="ARBA00023012"/>
    </source>
</evidence>
<dbReference type="GO" id="GO:0034220">
    <property type="term" value="P:monoatomic ion transmembrane transport"/>
    <property type="evidence" value="ECO:0007669"/>
    <property type="project" value="UniProtKB-KW"/>
</dbReference>
<dbReference type="KEGG" id="agl:PYTT_2057"/>
<dbReference type="Proteomes" id="UP000176204">
    <property type="component" value="Chromosome I"/>
</dbReference>
<evidence type="ECO:0000256" key="6">
    <source>
        <dbReference type="ARBA" id="ARBA00022692"/>
    </source>
</evidence>
<dbReference type="STRING" id="1679444.PYTT_2057"/>
<organism evidence="15 16">
    <name type="scientific">Akkermansia glycaniphila</name>
    <dbReference type="NCBI Taxonomy" id="1679444"/>
    <lineage>
        <taxon>Bacteria</taxon>
        <taxon>Pseudomonadati</taxon>
        <taxon>Verrucomicrobiota</taxon>
        <taxon>Verrucomicrobiia</taxon>
        <taxon>Verrucomicrobiales</taxon>
        <taxon>Akkermansiaceae</taxon>
        <taxon>Akkermansia</taxon>
    </lineage>
</organism>
<sequence length="891" mass="99096">MEDFKHTPDEILANIKAQEAKEGRGRLKVFFGMAPGVGKTYAMLEAARADLEKGTDVLAGIVETHGREDTRALLEGMPVLPRKAISYRGVDLEEFDLEEALRRHPQLILVDELAHTNAPGSRHAKRFQDVEELLAHGIDVYTTLNVQHLESRADTVASITGATVRETVPDSILTNADYIQLVDLTPAQLLTRLKEGKVYMPDRARAAAENFFKESNLAALRELALRMTAEWVDHELNFIRRDSGRRDIWKNGTRLMVAVGPSPFSTRLVRWTRRMAYALNAPWIALSVETSVQLPPDARARLDKNLELARSLGAEVIVMPGNDVAEALLRVAHLHNVSQIVVGKPRELPLFGFLHCTTLVDKLIRECGQIDVYVVPAEEASAQPAWRTSRRSSVASGREWAAMLATMGGVTLLGLLLVPMLDYFAPAFFYLMAVVALAFFVRPMLVFLSALCGALLWDLLFIEPKYTMMIARTEDVMMCLSFFVIALTIGHLTSKLRDQERNERARVDRTSALFLFTRDVAAARNTEEMLDKAQEQIFRLMNSPVALIMPRGEPAYVRLRSYIGRYDANVKELGVADWCFKNRQCAGRFTQTLPGADGFYLPMVSGDRCLGVIGVMPGKDVLLSVADRNLLESMAAQLALSLERDELERLRSRTLVMEESEKLNRSLLDSVSHEFKTPLAVIEGVTERMARVCGDGESRRNETLQLCGEMGEAAHRLRWLVKNLLDVSRLESGNLQAKPDWCDWSDVVDGALQATKAARAGHPVDVRLPEDFPPFRADYTLMEQAVANLLLNACIHTPSGTRIAVQGSVDSVAGKIYLDVCDEGPGIAEEMKAHLFERFRSTRTGGCGLGLPIVKGFVEAQQGTVTLLPSDRGGHFRIAMPWNPHCEVPVD</sequence>
<feature type="transmembrane region" description="Helical" evidence="13">
    <location>
        <begin position="400"/>
        <end position="421"/>
    </location>
</feature>
<reference evidence="16" key="1">
    <citation type="submission" date="2016-09" db="EMBL/GenBank/DDBJ databases">
        <authorList>
            <person name="Koehorst J."/>
        </authorList>
    </citation>
    <scope>NUCLEOTIDE SEQUENCE [LARGE SCALE GENOMIC DNA]</scope>
</reference>
<proteinExistence type="predicted"/>
<evidence type="ECO:0000256" key="12">
    <source>
        <dbReference type="ARBA" id="ARBA00023136"/>
    </source>
</evidence>
<dbReference type="SMART" id="SM00387">
    <property type="entry name" value="HATPase_c"/>
    <property type="match status" value="1"/>
</dbReference>
<dbReference type="InterPro" id="IPR052023">
    <property type="entry name" value="Histidine_kinase_KdpD"/>
</dbReference>
<dbReference type="AlphaFoldDB" id="A0A1C7PEK2"/>
<dbReference type="PANTHER" id="PTHR45569:SF1">
    <property type="entry name" value="SENSOR PROTEIN KDPD"/>
    <property type="match status" value="1"/>
</dbReference>
<dbReference type="InterPro" id="IPR027417">
    <property type="entry name" value="P-loop_NTPase"/>
</dbReference>
<keyword evidence="10 13" id="KW-1133">Transmembrane helix</keyword>
<keyword evidence="8 15" id="KW-0418">Kinase</keyword>
<dbReference type="Gene3D" id="3.30.565.10">
    <property type="entry name" value="Histidine kinase-like ATPase, C-terminal domain"/>
    <property type="match status" value="1"/>
</dbReference>
<protein>
    <recommendedName>
        <fullName evidence="3">histidine kinase</fullName>
        <ecNumber evidence="3">2.7.13.3</ecNumber>
    </recommendedName>
</protein>
<dbReference type="RefSeq" id="WP_067773139.1">
    <property type="nucleotide sequence ID" value="NZ_LIGX01000009.1"/>
</dbReference>
<evidence type="ECO:0000256" key="3">
    <source>
        <dbReference type="ARBA" id="ARBA00012438"/>
    </source>
</evidence>
<dbReference type="InterPro" id="IPR014729">
    <property type="entry name" value="Rossmann-like_a/b/a_fold"/>
</dbReference>
<keyword evidence="6 13" id="KW-0812">Transmembrane</keyword>
<dbReference type="GO" id="GO:0005524">
    <property type="term" value="F:ATP binding"/>
    <property type="evidence" value="ECO:0007669"/>
    <property type="project" value="UniProtKB-KW"/>
</dbReference>
<dbReference type="SUPFAM" id="SSF52402">
    <property type="entry name" value="Adenine nucleotide alpha hydrolases-like"/>
    <property type="match status" value="1"/>
</dbReference>
<feature type="transmembrane region" description="Helical" evidence="13">
    <location>
        <begin position="427"/>
        <end position="456"/>
    </location>
</feature>
<dbReference type="InterPro" id="IPR036890">
    <property type="entry name" value="HATPase_C_sf"/>
</dbReference>
<evidence type="ECO:0000256" key="7">
    <source>
        <dbReference type="ARBA" id="ARBA00022741"/>
    </source>
</evidence>
<evidence type="ECO:0000259" key="14">
    <source>
        <dbReference type="PROSITE" id="PS50109"/>
    </source>
</evidence>
<keyword evidence="16" id="KW-1185">Reference proteome</keyword>
<dbReference type="GO" id="GO:0005737">
    <property type="term" value="C:cytoplasm"/>
    <property type="evidence" value="ECO:0007669"/>
    <property type="project" value="UniProtKB-ARBA"/>
</dbReference>
<dbReference type="SUPFAM" id="SSF55874">
    <property type="entry name" value="ATPase domain of HSP90 chaperone/DNA topoisomerase II/histidine kinase"/>
    <property type="match status" value="1"/>
</dbReference>
<evidence type="ECO:0000256" key="9">
    <source>
        <dbReference type="ARBA" id="ARBA00022840"/>
    </source>
</evidence>
<keyword evidence="4" id="KW-0597">Phosphoprotein</keyword>
<keyword evidence="9" id="KW-0067">ATP-binding</keyword>
<evidence type="ECO:0000256" key="4">
    <source>
        <dbReference type="ARBA" id="ARBA00022553"/>
    </source>
</evidence>
<dbReference type="GO" id="GO:0000155">
    <property type="term" value="F:phosphorelay sensor kinase activity"/>
    <property type="evidence" value="ECO:0007669"/>
    <property type="project" value="InterPro"/>
</dbReference>
<dbReference type="Pfam" id="PF02518">
    <property type="entry name" value="HATPase_c"/>
    <property type="match status" value="1"/>
</dbReference>
<dbReference type="Gene3D" id="3.40.50.620">
    <property type="entry name" value="HUPs"/>
    <property type="match status" value="1"/>
</dbReference>
<accession>A0A1C7PEK2</accession>
<gene>
    <name evidence="15" type="ORF">PYTT_2057</name>
</gene>
<dbReference type="InterPro" id="IPR029016">
    <property type="entry name" value="GAF-like_dom_sf"/>
</dbReference>
<dbReference type="SUPFAM" id="SSF55781">
    <property type="entry name" value="GAF domain-like"/>
    <property type="match status" value="1"/>
</dbReference>
<dbReference type="Pfam" id="PF02702">
    <property type="entry name" value="KdpD"/>
    <property type="match status" value="1"/>
</dbReference>
<dbReference type="InterPro" id="IPR025201">
    <property type="entry name" value="KdpD_TM"/>
</dbReference>
<dbReference type="PROSITE" id="PS50109">
    <property type="entry name" value="HIS_KIN"/>
    <property type="match status" value="1"/>
</dbReference>
<dbReference type="Gene3D" id="1.10.287.130">
    <property type="match status" value="1"/>
</dbReference>
<dbReference type="Gene3D" id="3.30.450.40">
    <property type="match status" value="1"/>
</dbReference>
<dbReference type="InterPro" id="IPR003852">
    <property type="entry name" value="Sig_transdc_His_kinase_KdpD_N"/>
</dbReference>
<dbReference type="CDD" id="cd00082">
    <property type="entry name" value="HisKA"/>
    <property type="match status" value="1"/>
</dbReference>
<dbReference type="GO" id="GO:0005886">
    <property type="term" value="C:plasma membrane"/>
    <property type="evidence" value="ECO:0007669"/>
    <property type="project" value="TreeGrafter"/>
</dbReference>
<dbReference type="PRINTS" id="PR00344">
    <property type="entry name" value="BCTRLSENSOR"/>
</dbReference>
<keyword evidence="15" id="KW-0406">Ion transport</keyword>
<dbReference type="PATRIC" id="fig|1679444.3.peg.2009"/>
<comment type="catalytic activity">
    <reaction evidence="1">
        <text>ATP + protein L-histidine = ADP + protein N-phospho-L-histidine.</text>
        <dbReference type="EC" id="2.7.13.3"/>
    </reaction>
</comment>
<evidence type="ECO:0000256" key="10">
    <source>
        <dbReference type="ARBA" id="ARBA00022989"/>
    </source>
</evidence>
<dbReference type="InterPro" id="IPR005467">
    <property type="entry name" value="His_kinase_dom"/>
</dbReference>
<dbReference type="CDD" id="cd00075">
    <property type="entry name" value="HATPase"/>
    <property type="match status" value="1"/>
</dbReference>
<dbReference type="InterPro" id="IPR003594">
    <property type="entry name" value="HATPase_dom"/>
</dbReference>
<dbReference type="EMBL" id="LT629973">
    <property type="protein sequence ID" value="SEH95667.1"/>
    <property type="molecule type" value="Genomic_DNA"/>
</dbReference>
<dbReference type="EC" id="2.7.13.3" evidence="3"/>
<dbReference type="Pfam" id="PF00512">
    <property type="entry name" value="HisKA"/>
    <property type="match status" value="1"/>
</dbReference>
<dbReference type="InterPro" id="IPR036097">
    <property type="entry name" value="HisK_dim/P_sf"/>
</dbReference>
<dbReference type="FunFam" id="3.40.50.300:FF:000483">
    <property type="entry name" value="Sensor histidine kinase KdpD"/>
    <property type="match status" value="1"/>
</dbReference>
<evidence type="ECO:0000256" key="8">
    <source>
        <dbReference type="ARBA" id="ARBA00022777"/>
    </source>
</evidence>
<dbReference type="OrthoDB" id="9806130at2"/>
<evidence type="ECO:0000313" key="16">
    <source>
        <dbReference type="Proteomes" id="UP000176204"/>
    </source>
</evidence>
<dbReference type="Gene3D" id="1.20.120.620">
    <property type="entry name" value="Backbone structure of the membrane domain of e. Coli histidine kinase receptor kdpd"/>
    <property type="match status" value="1"/>
</dbReference>
<dbReference type="InterPro" id="IPR003661">
    <property type="entry name" value="HisK_dim/P_dom"/>
</dbReference>
<dbReference type="Pfam" id="PF13493">
    <property type="entry name" value="DUF4118"/>
    <property type="match status" value="1"/>
</dbReference>
<keyword evidence="5" id="KW-0808">Transferase</keyword>
<dbReference type="Gene3D" id="3.40.50.300">
    <property type="entry name" value="P-loop containing nucleotide triphosphate hydrolases"/>
    <property type="match status" value="1"/>
</dbReference>
<dbReference type="InterPro" id="IPR038318">
    <property type="entry name" value="KdpD_sf"/>
</dbReference>
<dbReference type="SUPFAM" id="SSF47384">
    <property type="entry name" value="Homodimeric domain of signal transducing histidine kinase"/>
    <property type="match status" value="1"/>
</dbReference>
<evidence type="ECO:0000256" key="13">
    <source>
        <dbReference type="SAM" id="Phobius"/>
    </source>
</evidence>
<evidence type="ECO:0000313" key="15">
    <source>
        <dbReference type="EMBL" id="SEH95667.1"/>
    </source>
</evidence>
<dbReference type="SMART" id="SM00388">
    <property type="entry name" value="HisKA"/>
    <property type="match status" value="1"/>
</dbReference>
<name>A0A1C7PEK2_9BACT</name>
<dbReference type="PANTHER" id="PTHR45569">
    <property type="entry name" value="SENSOR PROTEIN KDPD"/>
    <property type="match status" value="1"/>
</dbReference>
<evidence type="ECO:0000256" key="5">
    <source>
        <dbReference type="ARBA" id="ARBA00022679"/>
    </source>
</evidence>
<evidence type="ECO:0000256" key="1">
    <source>
        <dbReference type="ARBA" id="ARBA00000085"/>
    </source>
</evidence>
<keyword evidence="15" id="KW-0407">Ion channel</keyword>
<keyword evidence="7" id="KW-0547">Nucleotide-binding</keyword>
<dbReference type="CDD" id="cd01987">
    <property type="entry name" value="USP_KdpD-like"/>
    <property type="match status" value="1"/>
</dbReference>
<evidence type="ECO:0000256" key="2">
    <source>
        <dbReference type="ARBA" id="ARBA00004141"/>
    </source>
</evidence>
<keyword evidence="11" id="KW-0902">Two-component regulatory system</keyword>
<keyword evidence="12 13" id="KW-0472">Membrane</keyword>
<comment type="subcellular location">
    <subcellularLocation>
        <location evidence="2">Membrane</location>
        <topology evidence="2">Multi-pass membrane protein</topology>
    </subcellularLocation>
</comment>